<proteinExistence type="predicted"/>
<dbReference type="EMBL" id="AP012204">
    <property type="protein sequence ID" value="BAK37096.1"/>
    <property type="molecule type" value="Genomic_DNA"/>
</dbReference>
<name>F5XRN3_MICPN</name>
<keyword evidence="2" id="KW-0804">Transcription</keyword>
<dbReference type="SUPFAM" id="SSF48498">
    <property type="entry name" value="Tetracyclin repressor-like, C-terminal domain"/>
    <property type="match status" value="1"/>
</dbReference>
<sequence length="126" mass="13349">MVPAILAAAQRALHERHPWLITLGYRSSSIGPESLAYFDACLGVLTPTHATARVKFEAIAVLTGLAALFAQQARSETSGAATIFPLVPLESYPHLAAAVAQPAEEPIAGDLFERTVRGVLTGLLQM</sequence>
<organism evidence="4 5">
    <name type="scientific">Microlunatus phosphovorus (strain ATCC 700054 / DSM 10555 / JCM 9379 / NBRC 101784 / NCIMB 13414 / VKM Ac-1990 / NM-1)</name>
    <dbReference type="NCBI Taxonomy" id="1032480"/>
    <lineage>
        <taxon>Bacteria</taxon>
        <taxon>Bacillati</taxon>
        <taxon>Actinomycetota</taxon>
        <taxon>Actinomycetes</taxon>
        <taxon>Propionibacteriales</taxon>
        <taxon>Propionibacteriaceae</taxon>
        <taxon>Microlunatus</taxon>
    </lineage>
</organism>
<accession>F5XRN3</accession>
<evidence type="ECO:0000259" key="3">
    <source>
        <dbReference type="Pfam" id="PF02909"/>
    </source>
</evidence>
<protein>
    <recommendedName>
        <fullName evidence="3">Tetracycline repressor TetR C-terminal domain-containing protein</fullName>
    </recommendedName>
</protein>
<evidence type="ECO:0000256" key="1">
    <source>
        <dbReference type="ARBA" id="ARBA00023015"/>
    </source>
</evidence>
<evidence type="ECO:0000313" key="5">
    <source>
        <dbReference type="Proteomes" id="UP000007947"/>
    </source>
</evidence>
<reference evidence="4 5" key="1">
    <citation type="submission" date="2011-05" db="EMBL/GenBank/DDBJ databases">
        <title>Whole genome sequence of Microlunatus phosphovorus NM-1.</title>
        <authorList>
            <person name="Hosoyama A."/>
            <person name="Sasaki K."/>
            <person name="Harada T."/>
            <person name="Igarashi R."/>
            <person name="Kawakoshi A."/>
            <person name="Sasagawa M."/>
            <person name="Fukada J."/>
            <person name="Nakamura S."/>
            <person name="Katano Y."/>
            <person name="Hanada S."/>
            <person name="Kamagata Y."/>
            <person name="Nakamura N."/>
            <person name="Yamazaki S."/>
            <person name="Fujita N."/>
        </authorList>
    </citation>
    <scope>NUCLEOTIDE SEQUENCE [LARGE SCALE GENOMIC DNA]</scope>
    <source>
        <strain evidence="5">ATCC 700054 / DSM 10555 / JCM 9379 / NBRC 101784 / NCIMB 13414 / VKM Ac-1990 / NM-1</strain>
    </source>
</reference>
<keyword evidence="1" id="KW-0805">Transcription regulation</keyword>
<evidence type="ECO:0000256" key="2">
    <source>
        <dbReference type="ARBA" id="ARBA00023163"/>
    </source>
</evidence>
<gene>
    <name evidence="4" type="ordered locus">MLP_40820</name>
</gene>
<dbReference type="AlphaFoldDB" id="F5XRN3"/>
<dbReference type="InterPro" id="IPR036271">
    <property type="entry name" value="Tet_transcr_reg_TetR-rel_C_sf"/>
</dbReference>
<dbReference type="eggNOG" id="COG1309">
    <property type="taxonomic scope" value="Bacteria"/>
</dbReference>
<evidence type="ECO:0000313" key="4">
    <source>
        <dbReference type="EMBL" id="BAK37096.1"/>
    </source>
</evidence>
<dbReference type="Proteomes" id="UP000007947">
    <property type="component" value="Chromosome"/>
</dbReference>
<keyword evidence="5" id="KW-1185">Reference proteome</keyword>
<dbReference type="Pfam" id="PF02909">
    <property type="entry name" value="TetR_C_1"/>
    <property type="match status" value="1"/>
</dbReference>
<dbReference type="KEGG" id="mph:MLP_40820"/>
<dbReference type="OrthoDB" id="2570341at2"/>
<dbReference type="HOGENOM" id="CLU_1978974_0_0_11"/>
<dbReference type="InterPro" id="IPR004111">
    <property type="entry name" value="Repressor_TetR_C"/>
</dbReference>
<dbReference type="GO" id="GO:0045892">
    <property type="term" value="P:negative regulation of DNA-templated transcription"/>
    <property type="evidence" value="ECO:0007669"/>
    <property type="project" value="InterPro"/>
</dbReference>
<dbReference type="Gene3D" id="1.10.357.10">
    <property type="entry name" value="Tetracycline Repressor, domain 2"/>
    <property type="match status" value="1"/>
</dbReference>
<feature type="domain" description="Tetracycline repressor TetR C-terminal" evidence="3">
    <location>
        <begin position="6"/>
        <end position="125"/>
    </location>
</feature>